<dbReference type="Gene3D" id="1.10.10.10">
    <property type="entry name" value="Winged helix-like DNA-binding domain superfamily/Winged helix DNA-binding domain"/>
    <property type="match status" value="1"/>
</dbReference>
<gene>
    <name evidence="2" type="ORF">C882_4422</name>
</gene>
<dbReference type="InterPro" id="IPR000835">
    <property type="entry name" value="HTH_MarR-typ"/>
</dbReference>
<feature type="domain" description="HTH marR-type" evidence="1">
    <location>
        <begin position="1"/>
        <end position="131"/>
    </location>
</feature>
<dbReference type="STRING" id="1238182.C882_4422"/>
<sequence>MTKKTTANKLGALATALSDAMAEGFGDLSPSAAAAILTLRQTETLGTTELADVVGLSQPACTRMIDRLVADKLAERRPAQGRMVPITLTDQGRRLGELIQARRLGVLRGLTDGLDKKDRKELDRLLEKLLAGIAATSDTPRRACRLCDMRVCDGKGCPHTVAMPAPAAGAAE</sequence>
<evidence type="ECO:0000313" key="3">
    <source>
        <dbReference type="Proteomes" id="UP000009881"/>
    </source>
</evidence>
<dbReference type="PANTHER" id="PTHR33164:SF43">
    <property type="entry name" value="HTH-TYPE TRANSCRIPTIONAL REPRESSOR YETL"/>
    <property type="match status" value="1"/>
</dbReference>
<protein>
    <submittedName>
        <fullName evidence="2">Transcriptional regulator, MarR family</fullName>
    </submittedName>
</protein>
<dbReference type="Proteomes" id="UP000009881">
    <property type="component" value="Unassembled WGS sequence"/>
</dbReference>
<keyword evidence="3" id="KW-1185">Reference proteome</keyword>
<comment type="caution">
    <text evidence="2">The sequence shown here is derived from an EMBL/GenBank/DDBJ whole genome shotgun (WGS) entry which is preliminary data.</text>
</comment>
<dbReference type="EMBL" id="ANHY01000008">
    <property type="protein sequence ID" value="EKV30463.1"/>
    <property type="molecule type" value="Genomic_DNA"/>
</dbReference>
<dbReference type="InterPro" id="IPR039422">
    <property type="entry name" value="MarR/SlyA-like"/>
</dbReference>
<dbReference type="SMART" id="SM00347">
    <property type="entry name" value="HTH_MARR"/>
    <property type="match status" value="1"/>
</dbReference>
<dbReference type="Pfam" id="PF01047">
    <property type="entry name" value="MarR"/>
    <property type="match status" value="1"/>
</dbReference>
<reference evidence="2 3" key="1">
    <citation type="journal article" date="2013" name="Genome Announc.">
        <title>Draft Genome Sequence of an Alphaproteobacterium, Caenispirillum salinarum AK4(T), Isolated from a Solar Saltern.</title>
        <authorList>
            <person name="Khatri I."/>
            <person name="Singh A."/>
            <person name="Korpole S."/>
            <person name="Pinnaka A.K."/>
            <person name="Subramanian S."/>
        </authorList>
    </citation>
    <scope>NUCLEOTIDE SEQUENCE [LARGE SCALE GENOMIC DNA]</scope>
    <source>
        <strain evidence="2 3">AK4</strain>
    </source>
</reference>
<dbReference type="RefSeq" id="WP_009540530.1">
    <property type="nucleotide sequence ID" value="NZ_ANHY01000008.1"/>
</dbReference>
<dbReference type="PANTHER" id="PTHR33164">
    <property type="entry name" value="TRANSCRIPTIONAL REGULATOR, MARR FAMILY"/>
    <property type="match status" value="1"/>
</dbReference>
<dbReference type="PROSITE" id="PS50995">
    <property type="entry name" value="HTH_MARR_2"/>
    <property type="match status" value="1"/>
</dbReference>
<name>K9HJ93_9PROT</name>
<organism evidence="2 3">
    <name type="scientific">Caenispirillum salinarum AK4</name>
    <dbReference type="NCBI Taxonomy" id="1238182"/>
    <lineage>
        <taxon>Bacteria</taxon>
        <taxon>Pseudomonadati</taxon>
        <taxon>Pseudomonadota</taxon>
        <taxon>Alphaproteobacteria</taxon>
        <taxon>Rhodospirillales</taxon>
        <taxon>Novispirillaceae</taxon>
        <taxon>Caenispirillum</taxon>
    </lineage>
</organism>
<accession>K9HJ93</accession>
<dbReference type="GO" id="GO:0006950">
    <property type="term" value="P:response to stress"/>
    <property type="evidence" value="ECO:0007669"/>
    <property type="project" value="TreeGrafter"/>
</dbReference>
<proteinExistence type="predicted"/>
<evidence type="ECO:0000259" key="1">
    <source>
        <dbReference type="PROSITE" id="PS50995"/>
    </source>
</evidence>
<dbReference type="GO" id="GO:0003700">
    <property type="term" value="F:DNA-binding transcription factor activity"/>
    <property type="evidence" value="ECO:0007669"/>
    <property type="project" value="InterPro"/>
</dbReference>
<dbReference type="OrthoDB" id="7875071at2"/>
<evidence type="ECO:0000313" key="2">
    <source>
        <dbReference type="EMBL" id="EKV30463.1"/>
    </source>
</evidence>
<dbReference type="SUPFAM" id="SSF46785">
    <property type="entry name" value="Winged helix' DNA-binding domain"/>
    <property type="match status" value="1"/>
</dbReference>
<dbReference type="InterPro" id="IPR036390">
    <property type="entry name" value="WH_DNA-bd_sf"/>
</dbReference>
<dbReference type="eggNOG" id="COG1846">
    <property type="taxonomic scope" value="Bacteria"/>
</dbReference>
<dbReference type="AlphaFoldDB" id="K9HJ93"/>
<dbReference type="InterPro" id="IPR036388">
    <property type="entry name" value="WH-like_DNA-bd_sf"/>
</dbReference>